<sequence length="280" mass="31121">MATRKKTSISRPGNRSVPVGPPIAPAILSRGPVFQPRFKNIRPGRFTWETPWAVVAVEGRLGGIHRKVLDAIFAEPIKSKRIESGAQMMVIDPYRIAKLTGTTKSHPQWLRSILRDMQQADVTIIDKASGLHYWGHIISDIWESKKSVAMPGGALTGDRPLFVVTISPGWMKIYDTSLVVKYRNELPILSALQNGATHAVALHVLTHSGGSFSVDELLKIVGALTPDTSIRHRRRLIHQVEDEAEMLARMGMHLYRQADTDRLMLAYHPTGDVHVATPKP</sequence>
<protein>
    <submittedName>
        <fullName evidence="2">Uncharacterized protein</fullName>
    </submittedName>
</protein>
<keyword evidence="3" id="KW-1185">Reference proteome</keyword>
<dbReference type="Proteomes" id="UP000533476">
    <property type="component" value="Unassembled WGS sequence"/>
</dbReference>
<dbReference type="EMBL" id="JABBVZ010000038">
    <property type="protein sequence ID" value="NMP23030.1"/>
    <property type="molecule type" value="Genomic_DNA"/>
</dbReference>
<name>A0A7Y0Q350_9FIRM</name>
<comment type="caution">
    <text evidence="2">The sequence shown here is derived from an EMBL/GenBank/DDBJ whole genome shotgun (WGS) entry which is preliminary data.</text>
</comment>
<organism evidence="2 3">
    <name type="scientific">Sulfobacillus harzensis</name>
    <dbReference type="NCBI Taxonomy" id="2729629"/>
    <lineage>
        <taxon>Bacteria</taxon>
        <taxon>Bacillati</taxon>
        <taxon>Bacillota</taxon>
        <taxon>Clostridia</taxon>
        <taxon>Eubacteriales</taxon>
        <taxon>Clostridiales Family XVII. Incertae Sedis</taxon>
        <taxon>Sulfobacillus</taxon>
    </lineage>
</organism>
<feature type="region of interest" description="Disordered" evidence="1">
    <location>
        <begin position="1"/>
        <end position="22"/>
    </location>
</feature>
<reference evidence="2 3" key="1">
    <citation type="submission" date="2020-04" db="EMBL/GenBank/DDBJ databases">
        <authorList>
            <person name="Zhang R."/>
            <person name="Schippers A."/>
        </authorList>
    </citation>
    <scope>NUCLEOTIDE SEQUENCE [LARGE SCALE GENOMIC DNA]</scope>
    <source>
        <strain evidence="2 3">DSM 109850</strain>
    </source>
</reference>
<dbReference type="RefSeq" id="WP_169099922.1">
    <property type="nucleotide sequence ID" value="NZ_JABBVZ010000038.1"/>
</dbReference>
<dbReference type="AlphaFoldDB" id="A0A7Y0Q350"/>
<evidence type="ECO:0000313" key="2">
    <source>
        <dbReference type="EMBL" id="NMP23030.1"/>
    </source>
</evidence>
<evidence type="ECO:0000313" key="3">
    <source>
        <dbReference type="Proteomes" id="UP000533476"/>
    </source>
</evidence>
<accession>A0A7Y0Q350</accession>
<gene>
    <name evidence="2" type="ORF">HIJ39_11790</name>
</gene>
<evidence type="ECO:0000256" key="1">
    <source>
        <dbReference type="SAM" id="MobiDB-lite"/>
    </source>
</evidence>
<proteinExistence type="predicted"/>